<proteinExistence type="predicted"/>
<evidence type="ECO:0000313" key="1">
    <source>
        <dbReference type="EMBL" id="KAL2340871.1"/>
    </source>
</evidence>
<dbReference type="AlphaFoldDB" id="A0ABD1MYF7"/>
<accession>A0ABD1MYF7</accession>
<evidence type="ECO:0000313" key="2">
    <source>
        <dbReference type="Proteomes" id="UP001603857"/>
    </source>
</evidence>
<dbReference type="EMBL" id="JBGMDY010000003">
    <property type="protein sequence ID" value="KAL2340871.1"/>
    <property type="molecule type" value="Genomic_DNA"/>
</dbReference>
<dbReference type="Proteomes" id="UP001603857">
    <property type="component" value="Unassembled WGS sequence"/>
</dbReference>
<gene>
    <name evidence="1" type="ORF">Fmac_008811</name>
</gene>
<reference evidence="1 2" key="1">
    <citation type="submission" date="2024-08" db="EMBL/GenBank/DDBJ databases">
        <title>Insights into the chromosomal genome structure of Flemingia macrophylla.</title>
        <authorList>
            <person name="Ding Y."/>
            <person name="Zhao Y."/>
            <person name="Bi W."/>
            <person name="Wu M."/>
            <person name="Zhao G."/>
            <person name="Gong Y."/>
            <person name="Li W."/>
            <person name="Zhang P."/>
        </authorList>
    </citation>
    <scope>NUCLEOTIDE SEQUENCE [LARGE SCALE GENOMIC DNA]</scope>
    <source>
        <strain evidence="1">DYQJB</strain>
        <tissue evidence="1">Leaf</tissue>
    </source>
</reference>
<evidence type="ECO:0008006" key="3">
    <source>
        <dbReference type="Google" id="ProtNLM"/>
    </source>
</evidence>
<organism evidence="1 2">
    <name type="scientific">Flemingia macrophylla</name>
    <dbReference type="NCBI Taxonomy" id="520843"/>
    <lineage>
        <taxon>Eukaryota</taxon>
        <taxon>Viridiplantae</taxon>
        <taxon>Streptophyta</taxon>
        <taxon>Embryophyta</taxon>
        <taxon>Tracheophyta</taxon>
        <taxon>Spermatophyta</taxon>
        <taxon>Magnoliopsida</taxon>
        <taxon>eudicotyledons</taxon>
        <taxon>Gunneridae</taxon>
        <taxon>Pentapetalae</taxon>
        <taxon>rosids</taxon>
        <taxon>fabids</taxon>
        <taxon>Fabales</taxon>
        <taxon>Fabaceae</taxon>
        <taxon>Papilionoideae</taxon>
        <taxon>50 kb inversion clade</taxon>
        <taxon>NPAAA clade</taxon>
        <taxon>indigoferoid/millettioid clade</taxon>
        <taxon>Phaseoleae</taxon>
        <taxon>Flemingia</taxon>
    </lineage>
</organism>
<protein>
    <recommendedName>
        <fullName evidence="3">Reverse transcriptase zinc-binding domain-containing protein</fullName>
    </recommendedName>
</protein>
<keyword evidence="2" id="KW-1185">Reference proteome</keyword>
<comment type="caution">
    <text evidence="1">The sequence shown here is derived from an EMBL/GenBank/DDBJ whole genome shotgun (WGS) entry which is preliminary data.</text>
</comment>
<dbReference type="PANTHER" id="PTHR47422">
    <property type="entry name" value="DNAJ HEAT SHOCK N-TERMINAL DOMAIN-CONTAINING PROTEIN"/>
    <property type="match status" value="1"/>
</dbReference>
<name>A0ABD1MYF7_9FABA</name>
<dbReference type="PANTHER" id="PTHR47422:SF1">
    <property type="entry name" value="DNAJ HEAT SHOCK N-TERMINAL DOMAIN-CONTAINING PROTEIN"/>
    <property type="match status" value="1"/>
</dbReference>
<sequence length="304" mass="34975">MDDKTKLKQEQEEFKAELKSISVEGDEELLAQTKVKVEPKRDEWMTILPPERKVSLVNHLILFGLVRVKDLSIPRIWRLQAWEALASAAVRAANGDINAGDSKISQLGYNGVPMPYNGDTKVIIPNRRIGHDSFAWSGDASSIYTRRPQWLHNALPTNALSHSRNLTLSAICSRCSLELDTLLHALRDCPHSREVWLYLGITCIPFFRCMDSQSWLWFSIKHEEVELSSSASENILFKKKGSLGNIIARWFPLEHPFVKLNIEGSWVEATKYMGIYWRSSERHGRKMEMRVCYIFYEHVLVESD</sequence>